<keyword evidence="5" id="KW-0238">DNA-binding</keyword>
<dbReference type="GO" id="GO:0006351">
    <property type="term" value="P:DNA-templated transcription"/>
    <property type="evidence" value="ECO:0007669"/>
    <property type="project" value="InterPro"/>
</dbReference>
<keyword evidence="7" id="KW-0539">Nucleus</keyword>
<dbReference type="InParanoid" id="A0A132B8C4"/>
<dbReference type="PROSITE" id="PS50048">
    <property type="entry name" value="ZN2_CY6_FUNGAL_2"/>
    <property type="match status" value="1"/>
</dbReference>
<dbReference type="GeneID" id="28823329"/>
<sequence>MRGSQSRISHQAIIILALPFVLFNFLDFSILSRTRRMDQDGLISPPVVSSPEDHLSPSFLSKPVKRSRVSLACQRCKQRKQKCNGNQPSCSRCSRLNFECHYVIPSYPKPSQAKVYIKALEDRVAELETILTKGGDRTVSHDHLLEDLNGSEEGEIQPLLNAIRDLSLDIAGSYVGGASTMTLGRALESALAGKTDLLFQHESLRRDSTVRTESVASDTNSLQDMSTFQLSQINRDAAERMVNAYLGHLYTNFPIMYSFEVLDLHKRRCSLRNVYEESILNLIYGLGGHFLEKTGDLSKAYHPERHYEIALNNRETILRYGDSRSLTYLLLLGQHCLRMPKEPGAWTFTGLAMRMCIELGLHRRRRSAGPSLKAELNKRLFWSCYWWDREIAIAMGRPPSISDHDIDIDLPLDVDEANRDLNVLKAAAEVDRSVPAFPQTTMSCYIHLLRLKVIDSEIQHKIYRVDRVKSPETIYKTTDLILEKLYAWKAAIPPESTHWDPSDRQSFRGDEYRSYDSHMASYHKTIRVLLQPRLYEEKINKRYLALCAEACRAVCETYKRLHYRIPLIFTSVSLQTVFLAGLTLVYCMWQDTSNSNGFKSISALTDCSIILCVMTEKWSGGKKYRDLFEVVKKSVLDAIAEGKHIPRAAVTSMKDDMQDTLHGIQSDAVMKNIPDDLEQMISDMAGQPMFWDDVDMGFEMGMDTASFLVTGDGDSWDDSGHGNWMNSGLEEFDQAVS</sequence>
<keyword evidence="4" id="KW-0805">Transcription regulation</keyword>
<evidence type="ECO:0000256" key="6">
    <source>
        <dbReference type="ARBA" id="ARBA00023163"/>
    </source>
</evidence>
<keyword evidence="6" id="KW-0804">Transcription</keyword>
<dbReference type="Proteomes" id="UP000070700">
    <property type="component" value="Unassembled WGS sequence"/>
</dbReference>
<evidence type="ECO:0000313" key="10">
    <source>
        <dbReference type="EMBL" id="KUJ08658.1"/>
    </source>
</evidence>
<evidence type="ECO:0000256" key="3">
    <source>
        <dbReference type="ARBA" id="ARBA00022833"/>
    </source>
</evidence>
<comment type="subcellular location">
    <subcellularLocation>
        <location evidence="1">Nucleus</location>
    </subcellularLocation>
</comment>
<dbReference type="InterPro" id="IPR052202">
    <property type="entry name" value="Yeast_MetPath_Reg"/>
</dbReference>
<dbReference type="GO" id="GO:0008270">
    <property type="term" value="F:zinc ion binding"/>
    <property type="evidence" value="ECO:0007669"/>
    <property type="project" value="InterPro"/>
</dbReference>
<dbReference type="GO" id="GO:0000981">
    <property type="term" value="F:DNA-binding transcription factor activity, RNA polymerase II-specific"/>
    <property type="evidence" value="ECO:0007669"/>
    <property type="project" value="InterPro"/>
</dbReference>
<dbReference type="InterPro" id="IPR036864">
    <property type="entry name" value="Zn2-C6_fun-type_DNA-bd_sf"/>
</dbReference>
<keyword evidence="8" id="KW-0472">Membrane</keyword>
<feature type="transmembrane region" description="Helical" evidence="8">
    <location>
        <begin position="12"/>
        <end position="31"/>
    </location>
</feature>
<evidence type="ECO:0000313" key="11">
    <source>
        <dbReference type="Proteomes" id="UP000070700"/>
    </source>
</evidence>
<feature type="domain" description="Zn(2)-C6 fungal-type" evidence="9">
    <location>
        <begin position="72"/>
        <end position="102"/>
    </location>
</feature>
<dbReference type="Pfam" id="PF00172">
    <property type="entry name" value="Zn_clus"/>
    <property type="match status" value="1"/>
</dbReference>
<evidence type="ECO:0000256" key="4">
    <source>
        <dbReference type="ARBA" id="ARBA00023015"/>
    </source>
</evidence>
<dbReference type="EMBL" id="KQ947434">
    <property type="protein sequence ID" value="KUJ08658.1"/>
    <property type="molecule type" value="Genomic_DNA"/>
</dbReference>
<dbReference type="SMART" id="SM00066">
    <property type="entry name" value="GAL4"/>
    <property type="match status" value="1"/>
</dbReference>
<name>A0A132B8C4_MOLSC</name>
<keyword evidence="2" id="KW-0479">Metal-binding</keyword>
<dbReference type="SUPFAM" id="SSF57701">
    <property type="entry name" value="Zn2/Cys6 DNA-binding domain"/>
    <property type="match status" value="1"/>
</dbReference>
<dbReference type="RefSeq" id="XP_018063013.1">
    <property type="nucleotide sequence ID" value="XM_018213603.1"/>
</dbReference>
<dbReference type="GO" id="GO:0005634">
    <property type="term" value="C:nucleus"/>
    <property type="evidence" value="ECO:0007669"/>
    <property type="project" value="UniProtKB-SubCell"/>
</dbReference>
<protein>
    <recommendedName>
        <fullName evidence="9">Zn(2)-C6 fungal-type domain-containing protein</fullName>
    </recommendedName>
</protein>
<dbReference type="PANTHER" id="PTHR47782">
    <property type="entry name" value="ZN(II)2CYS6 TRANSCRIPTION FACTOR (EUROFUNG)-RELATED"/>
    <property type="match status" value="1"/>
</dbReference>
<dbReference type="PROSITE" id="PS00463">
    <property type="entry name" value="ZN2_CY6_FUNGAL_1"/>
    <property type="match status" value="1"/>
</dbReference>
<evidence type="ECO:0000256" key="8">
    <source>
        <dbReference type="SAM" id="Phobius"/>
    </source>
</evidence>
<dbReference type="CDD" id="cd00067">
    <property type="entry name" value="GAL4"/>
    <property type="match status" value="1"/>
</dbReference>
<organism evidence="10 11">
    <name type="scientific">Mollisia scopiformis</name>
    <name type="common">Conifer needle endophyte fungus</name>
    <name type="synonym">Phialocephala scopiformis</name>
    <dbReference type="NCBI Taxonomy" id="149040"/>
    <lineage>
        <taxon>Eukaryota</taxon>
        <taxon>Fungi</taxon>
        <taxon>Dikarya</taxon>
        <taxon>Ascomycota</taxon>
        <taxon>Pezizomycotina</taxon>
        <taxon>Leotiomycetes</taxon>
        <taxon>Helotiales</taxon>
        <taxon>Mollisiaceae</taxon>
        <taxon>Mollisia</taxon>
    </lineage>
</organism>
<dbReference type="Gene3D" id="4.10.240.10">
    <property type="entry name" value="Zn(2)-C6 fungal-type DNA-binding domain"/>
    <property type="match status" value="1"/>
</dbReference>
<dbReference type="GO" id="GO:0045944">
    <property type="term" value="P:positive regulation of transcription by RNA polymerase II"/>
    <property type="evidence" value="ECO:0007669"/>
    <property type="project" value="TreeGrafter"/>
</dbReference>
<evidence type="ECO:0000259" key="9">
    <source>
        <dbReference type="PROSITE" id="PS50048"/>
    </source>
</evidence>
<evidence type="ECO:0000256" key="5">
    <source>
        <dbReference type="ARBA" id="ARBA00023125"/>
    </source>
</evidence>
<evidence type="ECO:0000256" key="2">
    <source>
        <dbReference type="ARBA" id="ARBA00022723"/>
    </source>
</evidence>
<dbReference type="PANTHER" id="PTHR47782:SF12">
    <property type="entry name" value="ZN(II)2CYS6 TRANSCRIPTION FACTOR (EUROFUNG)"/>
    <property type="match status" value="1"/>
</dbReference>
<keyword evidence="11" id="KW-1185">Reference proteome</keyword>
<dbReference type="InterPro" id="IPR007219">
    <property type="entry name" value="XnlR_reg_dom"/>
</dbReference>
<proteinExistence type="predicted"/>
<dbReference type="InterPro" id="IPR001138">
    <property type="entry name" value="Zn2Cys6_DnaBD"/>
</dbReference>
<dbReference type="OrthoDB" id="2399539at2759"/>
<reference evidence="10 11" key="1">
    <citation type="submission" date="2015-10" db="EMBL/GenBank/DDBJ databases">
        <title>Full genome of DAOMC 229536 Phialocephala scopiformis, a fungal endophyte of spruce producing the potent anti-insectan compound rugulosin.</title>
        <authorList>
            <consortium name="DOE Joint Genome Institute"/>
            <person name="Walker A.K."/>
            <person name="Frasz S.L."/>
            <person name="Seifert K.A."/>
            <person name="Miller J.D."/>
            <person name="Mondo S.J."/>
            <person name="Labutti K."/>
            <person name="Lipzen A."/>
            <person name="Dockter R."/>
            <person name="Kennedy M."/>
            <person name="Grigoriev I.V."/>
            <person name="Spatafora J.W."/>
        </authorList>
    </citation>
    <scope>NUCLEOTIDE SEQUENCE [LARGE SCALE GENOMIC DNA]</scope>
    <source>
        <strain evidence="10 11">CBS 120377</strain>
    </source>
</reference>
<evidence type="ECO:0000256" key="7">
    <source>
        <dbReference type="ARBA" id="ARBA00023242"/>
    </source>
</evidence>
<dbReference type="CDD" id="cd12148">
    <property type="entry name" value="fungal_TF_MHR"/>
    <property type="match status" value="1"/>
</dbReference>
<keyword evidence="8" id="KW-1133">Transmembrane helix</keyword>
<dbReference type="Pfam" id="PF04082">
    <property type="entry name" value="Fungal_trans"/>
    <property type="match status" value="1"/>
</dbReference>
<gene>
    <name evidence="10" type="ORF">LY89DRAFT_676572</name>
</gene>
<keyword evidence="3" id="KW-0862">Zinc</keyword>
<dbReference type="AlphaFoldDB" id="A0A132B8C4"/>
<keyword evidence="8" id="KW-0812">Transmembrane</keyword>
<dbReference type="KEGG" id="psco:LY89DRAFT_676572"/>
<dbReference type="GO" id="GO:0043565">
    <property type="term" value="F:sequence-specific DNA binding"/>
    <property type="evidence" value="ECO:0007669"/>
    <property type="project" value="TreeGrafter"/>
</dbReference>
<evidence type="ECO:0000256" key="1">
    <source>
        <dbReference type="ARBA" id="ARBA00004123"/>
    </source>
</evidence>
<accession>A0A132B8C4</accession>
<dbReference type="SMART" id="SM00906">
    <property type="entry name" value="Fungal_trans"/>
    <property type="match status" value="1"/>
</dbReference>